<evidence type="ECO:0000256" key="5">
    <source>
        <dbReference type="ARBA" id="ARBA00022723"/>
    </source>
</evidence>
<evidence type="ECO:0000256" key="4">
    <source>
        <dbReference type="ARBA" id="ARBA00022679"/>
    </source>
</evidence>
<keyword evidence="6" id="KW-0460">Magnesium</keyword>
<feature type="region of interest" description="Disordered" evidence="7">
    <location>
        <begin position="133"/>
        <end position="176"/>
    </location>
</feature>
<name>A0ABD3GI42_9MARC</name>
<proteinExistence type="inferred from homology"/>
<feature type="compositionally biased region" description="Polar residues" evidence="7">
    <location>
        <begin position="602"/>
        <end position="611"/>
    </location>
</feature>
<dbReference type="EC" id="2.7.7.19" evidence="3"/>
<feature type="chain" id="PRO_5044798542" description="polynucleotide adenylyltransferase" evidence="8">
    <location>
        <begin position="17"/>
        <end position="856"/>
    </location>
</feature>
<comment type="caution">
    <text evidence="11">The sequence shown here is derived from an EMBL/GenBank/DDBJ whole genome shotgun (WGS) entry which is preliminary data.</text>
</comment>
<feature type="region of interest" description="Disordered" evidence="7">
    <location>
        <begin position="594"/>
        <end position="856"/>
    </location>
</feature>
<evidence type="ECO:0000313" key="11">
    <source>
        <dbReference type="EMBL" id="KAL3677750.1"/>
    </source>
</evidence>
<accession>A0ABD3GI42</accession>
<reference evidence="11 12" key="1">
    <citation type="submission" date="2024-09" db="EMBL/GenBank/DDBJ databases">
        <title>Chromosome-scale assembly of Riccia sorocarpa.</title>
        <authorList>
            <person name="Paukszto L."/>
        </authorList>
    </citation>
    <scope>NUCLEOTIDE SEQUENCE [LARGE SCALE GENOMIC DNA]</scope>
    <source>
        <strain evidence="11">LP-2024</strain>
        <tissue evidence="11">Aerial parts of the thallus</tissue>
    </source>
</reference>
<dbReference type="AlphaFoldDB" id="A0ABD3GI42"/>
<dbReference type="GO" id="GO:0046872">
    <property type="term" value="F:metal ion binding"/>
    <property type="evidence" value="ECO:0007669"/>
    <property type="project" value="UniProtKB-KW"/>
</dbReference>
<feature type="domain" description="Poly(A) RNA polymerase mitochondrial-like central palm" evidence="10">
    <location>
        <begin position="285"/>
        <end position="412"/>
    </location>
</feature>
<evidence type="ECO:0000256" key="7">
    <source>
        <dbReference type="SAM" id="MobiDB-lite"/>
    </source>
</evidence>
<comment type="similarity">
    <text evidence="2">Belongs to the DNA polymerase type-B-like family.</text>
</comment>
<sequence length="856" mass="95132">MWPILLADGFLNAIAAVEICSVLEVTGSAECLLFLGSSRVLEIHELEIDTEECAQTAFSTEGIRVVLEFHPVKDEKIGLVFELFGLRYWLDRKIQVAGMTTEVAENPAILYDTYGTLGDDYDEDSRGLPSYAFPLDSPDREATGNKNLNLANGRGESDEAQASHVLEDEEKRGTGAVLKYDEQSPLRVTEEQTDVSTSIADVAVNGASGDGTEARVSTSIEDEEIGFLSLESEVPGAEYERQVPAADDQDLTLLSGVNNALKEAPPWARTRAIHGTWFKSPFLQLHQEIVDFCDFVTPTENEQRIRDEAVQRVTEVVLSIWPSCQVKVFGSFATGLYLPTSDIDMVILESGCQAPQVGLKALGKALNRKNLVKKLQVIGKARVPIVKFVESGSSIPFDISFDVANGPEAAEFIKGAMNNFPPLKPLCMVLKMFLQQRELNEVYTGGIGSYALLVMLLTHLQTHPSRKSFNRRGEPCPLENNLGILLVDFFDFYGRALNVKDVGISCRTGGRFYSKRSRGFVDNGRPYLLSVEDPQKPDNDIGKNSYNVMKIRSAFILAHRLLTKLEVEDVPEHVGLLGRIVRLDKELTRREFALADPPPWTSPANPSSSSGFLRERETPTPGLHQRLRWHQDEDFPRGGELDKMSRKRKRALDRAARAAANNDSERASRKRKRGETSLGDGNPGPSAARGKKSKHGGKKRERERLELVAKQAERRKARMNRMSTQRGDNPSPGVEVQEQSSSHSKKSNSKRSKSRRREGSREEGEIILEDDSTFREQVGNGRDHAEGETTGGVDNGTSRHRRWFRDLGTSADRPTREQQRDGPVGEEPGTQEVRNEAGNSSRKVLVTSAHKKVTYT</sequence>
<dbReference type="EMBL" id="JBJQOH010000007">
    <property type="protein sequence ID" value="KAL3677750.1"/>
    <property type="molecule type" value="Genomic_DNA"/>
</dbReference>
<dbReference type="Pfam" id="PF03828">
    <property type="entry name" value="PAP_assoc"/>
    <property type="match status" value="1"/>
</dbReference>
<dbReference type="PANTHER" id="PTHR23092:SF15">
    <property type="entry name" value="INACTIVE NON-CANONICAL POLY(A) RNA POLYMERASE PROTEIN TRF4-2-RELATED"/>
    <property type="match status" value="1"/>
</dbReference>
<dbReference type="PANTHER" id="PTHR23092">
    <property type="entry name" value="POLY(A) RNA POLYMERASE"/>
    <property type="match status" value="1"/>
</dbReference>
<dbReference type="SUPFAM" id="SSF81301">
    <property type="entry name" value="Nucleotidyltransferase"/>
    <property type="match status" value="1"/>
</dbReference>
<evidence type="ECO:0000256" key="2">
    <source>
        <dbReference type="ARBA" id="ARBA00008593"/>
    </source>
</evidence>
<feature type="signal peptide" evidence="8">
    <location>
        <begin position="1"/>
        <end position="16"/>
    </location>
</feature>
<keyword evidence="8" id="KW-0732">Signal</keyword>
<comment type="cofactor">
    <cofactor evidence="1">
        <name>Mn(2+)</name>
        <dbReference type="ChEBI" id="CHEBI:29035"/>
    </cofactor>
</comment>
<evidence type="ECO:0000256" key="1">
    <source>
        <dbReference type="ARBA" id="ARBA00001936"/>
    </source>
</evidence>
<feature type="compositionally biased region" description="Basic and acidic residues" evidence="7">
    <location>
        <begin position="629"/>
        <end position="644"/>
    </location>
</feature>
<feature type="compositionally biased region" description="Basic and acidic residues" evidence="7">
    <location>
        <begin position="165"/>
        <end position="176"/>
    </location>
</feature>
<dbReference type="CDD" id="cd05402">
    <property type="entry name" value="NT_PAP_TUTase"/>
    <property type="match status" value="1"/>
</dbReference>
<dbReference type="Pfam" id="PF22600">
    <property type="entry name" value="MTPAP-like_central"/>
    <property type="match status" value="1"/>
</dbReference>
<evidence type="ECO:0000256" key="8">
    <source>
        <dbReference type="SAM" id="SignalP"/>
    </source>
</evidence>
<dbReference type="InterPro" id="IPR002058">
    <property type="entry name" value="PAP_assoc"/>
</dbReference>
<feature type="compositionally biased region" description="Basic residues" evidence="7">
    <location>
        <begin position="743"/>
        <end position="756"/>
    </location>
</feature>
<keyword evidence="5" id="KW-0479">Metal-binding</keyword>
<keyword evidence="4" id="KW-0808">Transferase</keyword>
<evidence type="ECO:0000313" key="12">
    <source>
        <dbReference type="Proteomes" id="UP001633002"/>
    </source>
</evidence>
<dbReference type="InterPro" id="IPR054708">
    <property type="entry name" value="MTPAP-like_central"/>
</dbReference>
<dbReference type="InterPro" id="IPR045862">
    <property type="entry name" value="Trf4-like"/>
</dbReference>
<dbReference type="Gene3D" id="1.10.1410.10">
    <property type="match status" value="1"/>
</dbReference>
<gene>
    <name evidence="11" type="ORF">R1sor_020706</name>
</gene>
<dbReference type="InterPro" id="IPR043519">
    <property type="entry name" value="NT_sf"/>
</dbReference>
<feature type="compositionally biased region" description="Basic residues" evidence="7">
    <location>
        <begin position="689"/>
        <end position="699"/>
    </location>
</feature>
<dbReference type="Proteomes" id="UP001633002">
    <property type="component" value="Unassembled WGS sequence"/>
</dbReference>
<dbReference type="FunFam" id="3.30.460.10:FF:000006">
    <property type="entry name" value="non-canonical poly(A) RNA polymerase PAPD5"/>
    <property type="match status" value="1"/>
</dbReference>
<dbReference type="GO" id="GO:0016070">
    <property type="term" value="P:RNA metabolic process"/>
    <property type="evidence" value="ECO:0007669"/>
    <property type="project" value="UniProtKB-ARBA"/>
</dbReference>
<keyword evidence="12" id="KW-1185">Reference proteome</keyword>
<evidence type="ECO:0000259" key="9">
    <source>
        <dbReference type="Pfam" id="PF03828"/>
    </source>
</evidence>
<organism evidence="11 12">
    <name type="scientific">Riccia sorocarpa</name>
    <dbReference type="NCBI Taxonomy" id="122646"/>
    <lineage>
        <taxon>Eukaryota</taxon>
        <taxon>Viridiplantae</taxon>
        <taxon>Streptophyta</taxon>
        <taxon>Embryophyta</taxon>
        <taxon>Marchantiophyta</taxon>
        <taxon>Marchantiopsida</taxon>
        <taxon>Marchantiidae</taxon>
        <taxon>Marchantiales</taxon>
        <taxon>Ricciaceae</taxon>
        <taxon>Riccia</taxon>
    </lineage>
</organism>
<protein>
    <recommendedName>
        <fullName evidence="3">polynucleotide adenylyltransferase</fullName>
        <ecNumber evidence="3">2.7.7.19</ecNumber>
    </recommendedName>
</protein>
<evidence type="ECO:0000256" key="3">
    <source>
        <dbReference type="ARBA" id="ARBA00012388"/>
    </source>
</evidence>
<dbReference type="Gene3D" id="3.30.460.10">
    <property type="entry name" value="Beta Polymerase, domain 2"/>
    <property type="match status" value="1"/>
</dbReference>
<evidence type="ECO:0000259" key="10">
    <source>
        <dbReference type="Pfam" id="PF22600"/>
    </source>
</evidence>
<evidence type="ECO:0000256" key="6">
    <source>
        <dbReference type="ARBA" id="ARBA00022842"/>
    </source>
</evidence>
<feature type="domain" description="PAP-associated" evidence="9">
    <location>
        <begin position="481"/>
        <end position="539"/>
    </location>
</feature>
<dbReference type="GO" id="GO:1990817">
    <property type="term" value="F:poly(A) RNA polymerase activity"/>
    <property type="evidence" value="ECO:0007669"/>
    <property type="project" value="UniProtKB-EC"/>
</dbReference>
<feature type="compositionally biased region" description="Basic and acidic residues" evidence="7">
    <location>
        <begin position="700"/>
        <end position="714"/>
    </location>
</feature>
<dbReference type="SUPFAM" id="SSF81631">
    <property type="entry name" value="PAP/OAS1 substrate-binding domain"/>
    <property type="match status" value="1"/>
</dbReference>